<reference evidence="3" key="1">
    <citation type="submission" date="2015-12" db="EMBL/GenBank/DDBJ databases">
        <title>FDA dAtabase for Regulatory Grade micrObial Sequences (FDA-ARGOS): Supporting development and validation of Infectious Disease Dx tests.</title>
        <authorList>
            <person name="Hoffmann M."/>
            <person name="Allard M."/>
            <person name="Evans P."/>
            <person name="Brown E."/>
            <person name="Tallon L.J."/>
            <person name="Sadzewicz L."/>
            <person name="Sengamalay N."/>
            <person name="Ott S."/>
            <person name="Godinez A."/>
            <person name="Nagaraj S."/>
            <person name="Vyas G."/>
            <person name="Aluvathingal J."/>
            <person name="Nadendla S."/>
            <person name="Geyer C."/>
            <person name="Sichtig H."/>
        </authorList>
    </citation>
    <scope>NUCLEOTIDE SEQUENCE [LARGE SCALE GENOMIC DNA]</scope>
    <source>
        <strain evidence="3">ATCC 33809</strain>
    </source>
</reference>
<dbReference type="InterPro" id="IPR007325">
    <property type="entry name" value="KFase/CYL"/>
</dbReference>
<dbReference type="SUPFAM" id="SSF102198">
    <property type="entry name" value="Putative cyclase"/>
    <property type="match status" value="1"/>
</dbReference>
<evidence type="ECO:0000313" key="3">
    <source>
        <dbReference type="Proteomes" id="UP000057088"/>
    </source>
</evidence>
<dbReference type="InterPro" id="IPR037175">
    <property type="entry name" value="KFase_sf"/>
</dbReference>
<dbReference type="Proteomes" id="UP000057088">
    <property type="component" value="Chromosome 1"/>
</dbReference>
<evidence type="ECO:0000313" key="1">
    <source>
        <dbReference type="EMBL" id="AMF93019.1"/>
    </source>
</evidence>
<evidence type="ECO:0000313" key="2">
    <source>
        <dbReference type="EMBL" id="SUQ26377.1"/>
    </source>
</evidence>
<keyword evidence="3" id="KW-1185">Reference proteome</keyword>
<dbReference type="GeneID" id="29384477"/>
<dbReference type="PANTHER" id="PTHR31118:SF12">
    <property type="entry name" value="CYCLASE-LIKE PROTEIN 2"/>
    <property type="match status" value="1"/>
</dbReference>
<dbReference type="GO" id="GO:0019441">
    <property type="term" value="P:L-tryptophan catabolic process to kynurenine"/>
    <property type="evidence" value="ECO:0007669"/>
    <property type="project" value="InterPro"/>
</dbReference>
<protein>
    <submittedName>
        <fullName evidence="2">Kynurenine formamidase</fullName>
        <ecNumber evidence="2">3.5.1.9</ecNumber>
    </submittedName>
    <submittedName>
        <fullName evidence="1">Metal-dependent hydrolase</fullName>
    </submittedName>
</protein>
<dbReference type="AlphaFoldDB" id="A0AAX2LWJ0"/>
<keyword evidence="2" id="KW-0378">Hydrolase</keyword>
<dbReference type="EC" id="3.5.1.9" evidence="2"/>
<name>A0AAX2LWJ0_VIBFL</name>
<evidence type="ECO:0000313" key="4">
    <source>
        <dbReference type="Proteomes" id="UP000254626"/>
    </source>
</evidence>
<gene>
    <name evidence="2" type="primary">kynB</name>
    <name evidence="1" type="ORF">AL536_06055</name>
    <name evidence="2" type="ORF">NCTC11327_03237</name>
</gene>
<reference evidence="2 4" key="3">
    <citation type="submission" date="2018-06" db="EMBL/GenBank/DDBJ databases">
        <authorList>
            <consortium name="Pathogen Informatics"/>
            <person name="Doyle S."/>
        </authorList>
    </citation>
    <scope>NUCLEOTIDE SEQUENCE [LARGE SCALE GENOMIC DNA]</scope>
    <source>
        <strain evidence="2 4">NCTC11327</strain>
    </source>
</reference>
<organism evidence="2 4">
    <name type="scientific">Vibrio fluvialis</name>
    <dbReference type="NCBI Taxonomy" id="676"/>
    <lineage>
        <taxon>Bacteria</taxon>
        <taxon>Pseudomonadati</taxon>
        <taxon>Pseudomonadota</taxon>
        <taxon>Gammaproteobacteria</taxon>
        <taxon>Vibrionales</taxon>
        <taxon>Vibrionaceae</taxon>
        <taxon>Vibrio</taxon>
    </lineage>
</organism>
<reference evidence="1" key="2">
    <citation type="submission" date="2018-01" db="EMBL/GenBank/DDBJ databases">
        <title>FDA dAtabase for Regulatory Grade micrObial Sequences (FDA-ARGOS): Supporting development and validation of Infectious Disease Dx tests.</title>
        <authorList>
            <person name="Hoffmann M."/>
            <person name="Allard M."/>
            <person name="Evans P."/>
            <person name="Brown E."/>
            <person name="Tallon L."/>
            <person name="Sadzewicz L."/>
            <person name="Sengamalay N."/>
            <person name="Ott S."/>
            <person name="Godinez A."/>
            <person name="Nagaraj S."/>
            <person name="Vyas G."/>
            <person name="Aluvathingal J."/>
            <person name="Nadendla S."/>
            <person name="Geyer C."/>
            <person name="Sichtig H."/>
        </authorList>
    </citation>
    <scope>NUCLEOTIDE SEQUENCE</scope>
    <source>
        <strain evidence="1">ATCC 33809</strain>
    </source>
</reference>
<dbReference type="Gene3D" id="3.50.30.50">
    <property type="entry name" value="Putative cyclase"/>
    <property type="match status" value="1"/>
</dbReference>
<dbReference type="EMBL" id="CP014034">
    <property type="protein sequence ID" value="AMF93019.1"/>
    <property type="molecule type" value="Genomic_DNA"/>
</dbReference>
<dbReference type="GO" id="GO:0004061">
    <property type="term" value="F:arylformamidase activity"/>
    <property type="evidence" value="ECO:0007669"/>
    <property type="project" value="UniProtKB-EC"/>
</dbReference>
<sequence>MTKIVVKEYIELNHKLEHGMETYPGLSHVEVYDHFPRFGNNALIDGINLLGISGTYIDAPYHEDPDGDKICDYPLEKLAHLPLIVVNKPDSRVSFEVEDFEGLDVTGKAVLLNSKHDQFFGKEEYGINTPYLSVEAADYLVKQGVVLVGIDSPLVDNIETSESAIPVHNILLSNGIVICEDMTNIAAAEGKDAYLTAVPPRVPLASFPARVFATVYE</sequence>
<dbReference type="PANTHER" id="PTHR31118">
    <property type="entry name" value="CYCLASE-LIKE PROTEIN 2"/>
    <property type="match status" value="1"/>
</dbReference>
<dbReference type="RefSeq" id="WP_061055900.1">
    <property type="nucleotide sequence ID" value="NZ_CABLBX010000017.1"/>
</dbReference>
<accession>A0AAX2LWJ0</accession>
<dbReference type="EMBL" id="UHIP01000002">
    <property type="protein sequence ID" value="SUQ26377.1"/>
    <property type="molecule type" value="Genomic_DNA"/>
</dbReference>
<proteinExistence type="predicted"/>
<dbReference type="KEGG" id="vfl:AL536_06055"/>
<dbReference type="Proteomes" id="UP000254626">
    <property type="component" value="Unassembled WGS sequence"/>
</dbReference>
<dbReference type="Pfam" id="PF04199">
    <property type="entry name" value="Cyclase"/>
    <property type="match status" value="1"/>
</dbReference>